<keyword evidence="3" id="KW-1185">Reference proteome</keyword>
<dbReference type="EMBL" id="JAVMBO010000018">
    <property type="protein sequence ID" value="MDS1311693.1"/>
    <property type="molecule type" value="Genomic_DNA"/>
</dbReference>
<feature type="transmembrane region" description="Helical" evidence="1">
    <location>
        <begin position="452"/>
        <end position="474"/>
    </location>
</feature>
<keyword evidence="1" id="KW-0472">Membrane</keyword>
<sequence>MEDSFTPTERAFTDLIASEDHIGLIRGWRDVIFHTLFVRKRHDLGLPVLLPIEDGRCFIASPDPVAARAAIKDFRFDEELDVFVKPVPLGELARNAFLLGAWLCWTGSNVIMNTSLMHLIGMKALKQEPSGQERLYQAKIHELQNPGGLVEIIKAQSWVISTVSGNSVTEVARENLIFDDRGLVVFGPGLGPKGGAKNRSDLSAEEQALFDWWAEPLYDYAALKEGGEGENGADENAKSVDTYVPVPAIVDEENLRSFYDLERAVHNQIMPDATKLQLEVIEDQVIPEVEEQDSDELLRVDGRRFRILFADHPEWSLPLGGDGLAMTDYTGEVWLPQEPGVHEVPEHLRLRLTRAIAWVLFWHGRDPGKPAHLVLGQFEGVKPFCPDNMNRLFVPDATDGRFPALACMPCGAQQVPVLVHGEVPEGYVCEVLEECRVPASDLPRGLVGRDSLLVNGSVPFVSMCAFLVVPVAAIEFPKDWYAGIRTSNTQLISDFEYYLAKQGLSDQAKLDVQGSKDPGGVAGVFWACAGFMAFIFLLMVLYGI</sequence>
<evidence type="ECO:0000313" key="2">
    <source>
        <dbReference type="EMBL" id="MDS1311693.1"/>
    </source>
</evidence>
<gene>
    <name evidence="2" type="ORF">RKA07_16450</name>
</gene>
<proteinExistence type="predicted"/>
<organism evidence="2 3">
    <name type="scientific">Marinobacter xiaoshiensis</name>
    <dbReference type="NCBI Taxonomy" id="3073652"/>
    <lineage>
        <taxon>Bacteria</taxon>
        <taxon>Pseudomonadati</taxon>
        <taxon>Pseudomonadota</taxon>
        <taxon>Gammaproteobacteria</taxon>
        <taxon>Pseudomonadales</taxon>
        <taxon>Marinobacteraceae</taxon>
        <taxon>Marinobacter</taxon>
    </lineage>
</organism>
<comment type="caution">
    <text evidence="2">The sequence shown here is derived from an EMBL/GenBank/DDBJ whole genome shotgun (WGS) entry which is preliminary data.</text>
</comment>
<dbReference type="RefSeq" id="WP_310966849.1">
    <property type="nucleotide sequence ID" value="NZ_JAVMBO010000018.1"/>
</dbReference>
<name>A0ABU2HKV6_9GAMM</name>
<keyword evidence="1" id="KW-1133">Transmembrane helix</keyword>
<evidence type="ECO:0000313" key="3">
    <source>
        <dbReference type="Proteomes" id="UP001267407"/>
    </source>
</evidence>
<evidence type="ECO:0000256" key="1">
    <source>
        <dbReference type="SAM" id="Phobius"/>
    </source>
</evidence>
<accession>A0ABU2HKV6</accession>
<dbReference type="Proteomes" id="UP001267407">
    <property type="component" value="Unassembled WGS sequence"/>
</dbReference>
<reference evidence="2" key="1">
    <citation type="submission" date="2023-09" db="EMBL/GenBank/DDBJ databases">
        <title>Marinobacter sediminicola sp. nov. and Marinobacter maritimum sp. nov., isolated from marine sediment.</title>
        <authorList>
            <person name="An J."/>
        </authorList>
    </citation>
    <scope>NUCLEOTIDE SEQUENCE</scope>
    <source>
        <strain evidence="2">F60267</strain>
    </source>
</reference>
<feature type="transmembrane region" description="Helical" evidence="1">
    <location>
        <begin position="524"/>
        <end position="543"/>
    </location>
</feature>
<protein>
    <submittedName>
        <fullName evidence="2">Uncharacterized protein</fullName>
    </submittedName>
</protein>
<keyword evidence="1" id="KW-0812">Transmembrane</keyword>